<evidence type="ECO:0000256" key="1">
    <source>
        <dbReference type="ARBA" id="ARBA00004496"/>
    </source>
</evidence>
<dbReference type="Proteomes" id="UP000325577">
    <property type="component" value="Linkage Group LG13"/>
</dbReference>
<evidence type="ECO:0000313" key="9">
    <source>
        <dbReference type="Proteomes" id="UP000325577"/>
    </source>
</evidence>
<keyword evidence="4" id="KW-0932">Cytokinin signaling pathway</keyword>
<proteinExistence type="inferred from homology"/>
<dbReference type="AlphaFoldDB" id="A0A5J5BER0"/>
<dbReference type="InterPro" id="IPR044670">
    <property type="entry name" value="SOFL"/>
</dbReference>
<protein>
    <submittedName>
        <fullName evidence="8">Uncharacterized protein</fullName>
    </submittedName>
</protein>
<accession>A0A5J5BER0</accession>
<dbReference type="OrthoDB" id="1738616at2759"/>
<feature type="compositionally biased region" description="Basic and acidic residues" evidence="7">
    <location>
        <begin position="108"/>
        <end position="125"/>
    </location>
</feature>
<reference evidence="8 9" key="1">
    <citation type="submission" date="2019-09" db="EMBL/GenBank/DDBJ databases">
        <title>A chromosome-level genome assembly of the Chinese tupelo Nyssa sinensis.</title>
        <authorList>
            <person name="Yang X."/>
            <person name="Kang M."/>
            <person name="Yang Y."/>
            <person name="Xiong H."/>
            <person name="Wang M."/>
            <person name="Zhang Z."/>
            <person name="Wang Z."/>
            <person name="Wu H."/>
            <person name="Ma T."/>
            <person name="Liu J."/>
            <person name="Xi Z."/>
        </authorList>
    </citation>
    <scope>NUCLEOTIDE SEQUENCE [LARGE SCALE GENOMIC DNA]</scope>
    <source>
        <strain evidence="8">J267</strain>
        <tissue evidence="8">Leaf</tissue>
    </source>
</reference>
<evidence type="ECO:0000256" key="4">
    <source>
        <dbReference type="ARBA" id="ARBA00022864"/>
    </source>
</evidence>
<dbReference type="PANTHER" id="PTHR33347:SF31">
    <property type="entry name" value="PROTEIN SOB FIVE-LIKE 1"/>
    <property type="match status" value="1"/>
</dbReference>
<dbReference type="GO" id="GO:0009691">
    <property type="term" value="P:cytokinin biosynthetic process"/>
    <property type="evidence" value="ECO:0007669"/>
    <property type="project" value="UniProtKB-KW"/>
</dbReference>
<dbReference type="GO" id="GO:0005737">
    <property type="term" value="C:cytoplasm"/>
    <property type="evidence" value="ECO:0007669"/>
    <property type="project" value="UniProtKB-SubCell"/>
</dbReference>
<feature type="region of interest" description="Disordered" evidence="7">
    <location>
        <begin position="1"/>
        <end position="167"/>
    </location>
</feature>
<gene>
    <name evidence="8" type="ORF">F0562_025069</name>
</gene>
<keyword evidence="2" id="KW-0963">Cytoplasm</keyword>
<evidence type="ECO:0000256" key="5">
    <source>
        <dbReference type="ARBA" id="ARBA00023242"/>
    </source>
</evidence>
<evidence type="ECO:0000256" key="3">
    <source>
        <dbReference type="ARBA" id="ARBA00022712"/>
    </source>
</evidence>
<name>A0A5J5BER0_9ASTE</name>
<feature type="compositionally biased region" description="Basic and acidic residues" evidence="7">
    <location>
        <begin position="89"/>
        <end position="99"/>
    </location>
</feature>
<sequence length="167" mass="18430">MESSQIFGGAEECHSSESGWTMYIGSPIHGDDDGDDHSTDDGDEEEDDKNANHEDDSDDSMASDASSGPSHREHPWRNGEGGHGMAQYKHQEDKGDVKHCSYKKKAKNPVEKKGNEKRKGEKEESLFTAKGANVSIQSDARARKNSWTGQRKPPRPFLSNVDATILL</sequence>
<organism evidence="8 9">
    <name type="scientific">Nyssa sinensis</name>
    <dbReference type="NCBI Taxonomy" id="561372"/>
    <lineage>
        <taxon>Eukaryota</taxon>
        <taxon>Viridiplantae</taxon>
        <taxon>Streptophyta</taxon>
        <taxon>Embryophyta</taxon>
        <taxon>Tracheophyta</taxon>
        <taxon>Spermatophyta</taxon>
        <taxon>Magnoliopsida</taxon>
        <taxon>eudicotyledons</taxon>
        <taxon>Gunneridae</taxon>
        <taxon>Pentapetalae</taxon>
        <taxon>asterids</taxon>
        <taxon>Cornales</taxon>
        <taxon>Nyssaceae</taxon>
        <taxon>Nyssa</taxon>
    </lineage>
</organism>
<evidence type="ECO:0000256" key="2">
    <source>
        <dbReference type="ARBA" id="ARBA00022490"/>
    </source>
</evidence>
<comment type="subcellular location">
    <subcellularLocation>
        <location evidence="1">Cytoplasm</location>
    </subcellularLocation>
</comment>
<keyword evidence="5" id="KW-0539">Nucleus</keyword>
<dbReference type="EMBL" id="CM018036">
    <property type="protein sequence ID" value="KAA8541106.1"/>
    <property type="molecule type" value="Genomic_DNA"/>
</dbReference>
<keyword evidence="9" id="KW-1185">Reference proteome</keyword>
<evidence type="ECO:0000256" key="7">
    <source>
        <dbReference type="SAM" id="MobiDB-lite"/>
    </source>
</evidence>
<keyword evidence="3" id="KW-0203">Cytokinin biosynthesis</keyword>
<evidence type="ECO:0000313" key="8">
    <source>
        <dbReference type="EMBL" id="KAA8541106.1"/>
    </source>
</evidence>
<dbReference type="GO" id="GO:0009736">
    <property type="term" value="P:cytokinin-activated signaling pathway"/>
    <property type="evidence" value="ECO:0007669"/>
    <property type="project" value="UniProtKB-KW"/>
</dbReference>
<evidence type="ECO:0000256" key="6">
    <source>
        <dbReference type="ARBA" id="ARBA00024199"/>
    </source>
</evidence>
<comment type="similarity">
    <text evidence="6">Belongs to the SOFL plant protein family.</text>
</comment>
<dbReference type="PANTHER" id="PTHR33347">
    <property type="entry name" value="OSJNBA0091C07.3 PROTEIN"/>
    <property type="match status" value="1"/>
</dbReference>